<name>A0A1A8V3Q1_NOTFU</name>
<keyword evidence="7" id="KW-1185">Reference proteome</keyword>
<gene>
    <name evidence="5" type="primary">TGOLN2</name>
    <name evidence="4 6" type="synonym">tgoln2</name>
    <name evidence="4" type="ORF">G4P62_016593</name>
</gene>
<dbReference type="CTD" id="10618"/>
<reference evidence="6" key="1">
    <citation type="submission" date="2014-08" db="EMBL/GenBank/DDBJ databases">
        <authorList>
            <person name="Senf B."/>
            <person name="Petzold A."/>
            <person name="Downie B.R."/>
            <person name="Koch P."/>
            <person name="Platzer M."/>
        </authorList>
    </citation>
    <scope>NUCLEOTIDE SEQUENCE [LARGE SCALE GENOMIC DNA]</scope>
    <source>
        <strain evidence="6">GRZ</strain>
    </source>
</reference>
<evidence type="ECO:0000313" key="6">
    <source>
        <dbReference type="Ensembl" id="ENSNFUP00015047264.1"/>
    </source>
</evidence>
<dbReference type="EMBL" id="JAAVVJ010000019">
    <property type="protein sequence ID" value="KAF7199943.1"/>
    <property type="molecule type" value="Genomic_DNA"/>
</dbReference>
<dbReference type="Ensembl" id="ENSNFUT00015049329.1">
    <property type="protein sequence ID" value="ENSNFUP00015047264.1"/>
    <property type="gene ID" value="ENSNFUG00015022349.1"/>
</dbReference>
<feature type="signal peptide" evidence="3">
    <location>
        <begin position="1"/>
        <end position="18"/>
    </location>
</feature>
<feature type="region of interest" description="Disordered" evidence="1">
    <location>
        <begin position="20"/>
        <end position="207"/>
    </location>
</feature>
<feature type="transmembrane region" description="Helical" evidence="2">
    <location>
        <begin position="216"/>
        <end position="234"/>
    </location>
</feature>
<dbReference type="PANTHER" id="PTHR16502">
    <property type="entry name" value="KERATINOCYTE-ASSOCIATED TRANSMEMBRANE PROTEIN 2"/>
    <property type="match status" value="1"/>
</dbReference>
<keyword evidence="2" id="KW-0472">Membrane</keyword>
<evidence type="ECO:0000313" key="5">
    <source>
        <dbReference type="EMBL" id="SBS53878.1"/>
    </source>
</evidence>
<evidence type="ECO:0000313" key="7">
    <source>
        <dbReference type="Proteomes" id="UP000694548"/>
    </source>
</evidence>
<dbReference type="Proteomes" id="UP000694548">
    <property type="component" value="Chromosome sgr18"/>
</dbReference>
<feature type="compositionally biased region" description="Basic and acidic residues" evidence="1">
    <location>
        <begin position="95"/>
        <end position="112"/>
    </location>
</feature>
<dbReference type="InterPro" id="IPR037645">
    <property type="entry name" value="KCT2"/>
</dbReference>
<dbReference type="KEGG" id="nfu:107393715"/>
<reference evidence="5" key="3">
    <citation type="submission" date="2016-06" db="EMBL/GenBank/DDBJ databases">
        <title>The genome of a short-lived fish provides insights into sex chromosome evolution and the genetic control of aging.</title>
        <authorList>
            <person name="Reichwald K."/>
            <person name="Felder M."/>
            <person name="Petzold A."/>
            <person name="Koch P."/>
            <person name="Groth M."/>
            <person name="Platzer M."/>
        </authorList>
    </citation>
    <scope>NUCLEOTIDE SEQUENCE</scope>
    <source>
        <tissue evidence="5">Brain</tissue>
    </source>
</reference>
<accession>A0A1A8V3Q1</accession>
<evidence type="ECO:0000256" key="3">
    <source>
        <dbReference type="SAM" id="SignalP"/>
    </source>
</evidence>
<feature type="compositionally biased region" description="Polar residues" evidence="1">
    <location>
        <begin position="40"/>
        <end position="54"/>
    </location>
</feature>
<dbReference type="Pfam" id="PF17818">
    <property type="entry name" value="KCT2"/>
    <property type="match status" value="1"/>
</dbReference>
<dbReference type="EMBL" id="HADY01022093">
    <property type="protein sequence ID" value="SBP60578.1"/>
    <property type="molecule type" value="Transcribed_RNA"/>
</dbReference>
<keyword evidence="2" id="KW-1133">Transmembrane helix</keyword>
<feature type="compositionally biased region" description="Basic and acidic residues" evidence="1">
    <location>
        <begin position="184"/>
        <end position="207"/>
    </location>
</feature>
<dbReference type="OMA" id="NPEHDET"/>
<reference evidence="5" key="2">
    <citation type="submission" date="2016-05" db="EMBL/GenBank/DDBJ databases">
        <authorList>
            <person name="Lavstsen T."/>
            <person name="Jespersen J.S."/>
        </authorList>
    </citation>
    <scope>NUCLEOTIDE SEQUENCE</scope>
    <source>
        <tissue evidence="5">Brain</tissue>
    </source>
</reference>
<evidence type="ECO:0000256" key="1">
    <source>
        <dbReference type="SAM" id="MobiDB-lite"/>
    </source>
</evidence>
<reference evidence="4" key="4">
    <citation type="submission" date="2020-03" db="EMBL/GenBank/DDBJ databases">
        <title>Intra-Species Differences in Population Size shape Life History and Genome Evolution.</title>
        <authorList>
            <person name="Willemsen D."/>
            <person name="Cui R."/>
            <person name="Valenzano D.R."/>
        </authorList>
    </citation>
    <scope>NUCLEOTIDE SEQUENCE</scope>
    <source>
        <strain evidence="4">GRZ</strain>
        <tissue evidence="4">Whole</tissue>
    </source>
</reference>
<dbReference type="GeneTree" id="ENSGT00530000064712"/>
<proteinExistence type="predicted"/>
<protein>
    <submittedName>
        <fullName evidence="5 6">Trans-golgi network protein 2</fullName>
    </submittedName>
</protein>
<organism evidence="5">
    <name type="scientific">Nothobranchius furzeri</name>
    <name type="common">Turquoise killifish</name>
    <dbReference type="NCBI Taxonomy" id="105023"/>
    <lineage>
        <taxon>Eukaryota</taxon>
        <taxon>Metazoa</taxon>
        <taxon>Chordata</taxon>
        <taxon>Craniata</taxon>
        <taxon>Vertebrata</taxon>
        <taxon>Euteleostomi</taxon>
        <taxon>Actinopterygii</taxon>
        <taxon>Neopterygii</taxon>
        <taxon>Teleostei</taxon>
        <taxon>Neoteleostei</taxon>
        <taxon>Acanthomorphata</taxon>
        <taxon>Ovalentaria</taxon>
        <taxon>Atherinomorphae</taxon>
        <taxon>Cyprinodontiformes</taxon>
        <taxon>Nothobranchiidae</taxon>
        <taxon>Nothobranchius</taxon>
    </lineage>
</organism>
<dbReference type="EMBL" id="HAEJ01013421">
    <property type="protein sequence ID" value="SBS53878.1"/>
    <property type="molecule type" value="Transcribed_RNA"/>
</dbReference>
<dbReference type="Bgee" id="ENSNFUG00015022349">
    <property type="expression patterns" value="Expressed in caudal fin and 3 other cell types or tissues"/>
</dbReference>
<dbReference type="Proteomes" id="UP000822369">
    <property type="component" value="Chromosome 19"/>
</dbReference>
<dbReference type="PANTHER" id="PTHR16502:SF0">
    <property type="entry name" value="KERATINOCYTE-ASSOCIATED TRANSMEMBRANE PROTEIN 2"/>
    <property type="match status" value="1"/>
</dbReference>
<keyword evidence="3" id="KW-0732">Signal</keyword>
<dbReference type="RefSeq" id="XP_015827752.3">
    <property type="nucleotide sequence ID" value="XM_015972266.3"/>
</dbReference>
<feature type="compositionally biased region" description="Basic and acidic residues" evidence="1">
    <location>
        <begin position="61"/>
        <end position="87"/>
    </location>
</feature>
<feature type="chain" id="PRO_5015059458" evidence="3">
    <location>
        <begin position="19"/>
        <end position="267"/>
    </location>
</feature>
<sequence length="267" mass="29111">MKTAFLLLLFCCLGAVNSAGNKDAATPASVNRDLSVPKGAQTNDQPTPDSTESLNEADDQPSEKDNSTTSQGKDESGGDKPPAEKVDNQTNHGTPNKEKEEDGSNNNERDGKEDAEEPQTSTRMTTENPPQDTETKDGANSGAGKDSLNINEEENEAKKNSNQQELESEQVKKEDTEGNAEEITDTKGDGDTNGAETKKEDGEERNVFDNQESSHFFAYLVSAAVFVAVLYIAFHNKRKIIAFALEGKKSRSARRPKSSDYQMLQQN</sequence>
<dbReference type="GeneID" id="107393715"/>
<evidence type="ECO:0000313" key="4">
    <source>
        <dbReference type="EMBL" id="KAF7199943.1"/>
    </source>
</evidence>
<feature type="compositionally biased region" description="Polar residues" evidence="1">
    <location>
        <begin position="118"/>
        <end position="132"/>
    </location>
</feature>
<keyword evidence="2" id="KW-0812">Transmembrane</keyword>
<evidence type="ECO:0000256" key="2">
    <source>
        <dbReference type="SAM" id="Phobius"/>
    </source>
</evidence>
<dbReference type="OrthoDB" id="5846619at2759"/>
<reference evidence="6" key="5">
    <citation type="submission" date="2025-05" db="UniProtKB">
        <authorList>
            <consortium name="Ensembl"/>
        </authorList>
    </citation>
    <scope>IDENTIFICATION</scope>
</reference>
<dbReference type="AlphaFoldDB" id="A0A1A8V3Q1"/>